<dbReference type="InterPro" id="IPR001102">
    <property type="entry name" value="Transglutaminase_N"/>
</dbReference>
<evidence type="ECO:0000259" key="22">
    <source>
        <dbReference type="SMART" id="SM00460"/>
    </source>
</evidence>
<name>A0A8C3PRB2_9CHAR</name>
<dbReference type="SUPFAM" id="SSF81296">
    <property type="entry name" value="E set domains"/>
    <property type="match status" value="1"/>
</dbReference>
<evidence type="ECO:0000256" key="7">
    <source>
        <dbReference type="ARBA" id="ARBA00023136"/>
    </source>
</evidence>
<dbReference type="PANTHER" id="PTHR11590">
    <property type="entry name" value="PROTEIN-GLUTAMINE GAMMA-GLUTAMYLTRANSFERASE"/>
    <property type="match status" value="1"/>
</dbReference>
<dbReference type="FunFam" id="3.90.260.10:FF:000002">
    <property type="entry name" value="Erythrocyte membrane protein band 4.2"/>
    <property type="match status" value="1"/>
</dbReference>
<dbReference type="InterPro" id="IPR002931">
    <property type="entry name" value="Transglutaminase-like"/>
</dbReference>
<keyword evidence="7" id="KW-0472">Membrane</keyword>
<dbReference type="InterPro" id="IPR013808">
    <property type="entry name" value="Transglutaminase_AS"/>
</dbReference>
<evidence type="ECO:0000256" key="5">
    <source>
        <dbReference type="ARBA" id="ARBA00022723"/>
    </source>
</evidence>
<evidence type="ECO:0000256" key="11">
    <source>
        <dbReference type="ARBA" id="ARBA00023315"/>
    </source>
</evidence>
<feature type="region of interest" description="Disordered" evidence="21">
    <location>
        <begin position="681"/>
        <end position="700"/>
    </location>
</feature>
<feature type="domain" description="Transglutaminase-like" evidence="22">
    <location>
        <begin position="305"/>
        <end position="398"/>
    </location>
</feature>
<accession>A0A8C3PRB2</accession>
<evidence type="ECO:0000256" key="16">
    <source>
        <dbReference type="ARBA" id="ARBA00041726"/>
    </source>
</evidence>
<evidence type="ECO:0000256" key="15">
    <source>
        <dbReference type="ARBA" id="ARBA00041651"/>
    </source>
</evidence>
<evidence type="ECO:0000256" key="21">
    <source>
        <dbReference type="SAM" id="MobiDB-lite"/>
    </source>
</evidence>
<dbReference type="Gene3D" id="2.60.40.10">
    <property type="entry name" value="Immunoglobulins"/>
    <property type="match status" value="3"/>
</dbReference>
<feature type="active site" evidence="19">
    <location>
        <position position="313"/>
    </location>
</feature>
<dbReference type="Pfam" id="PF01841">
    <property type="entry name" value="Transglut_core"/>
    <property type="match status" value="1"/>
</dbReference>
<dbReference type="Pfam" id="PF00868">
    <property type="entry name" value="Transglut_N"/>
    <property type="match status" value="1"/>
</dbReference>
<evidence type="ECO:0000256" key="10">
    <source>
        <dbReference type="ARBA" id="ARBA00023288"/>
    </source>
</evidence>
<evidence type="ECO:0000256" key="14">
    <source>
        <dbReference type="ARBA" id="ARBA00040559"/>
    </source>
</evidence>
<keyword evidence="24" id="KW-1185">Reference proteome</keyword>
<keyword evidence="5 20" id="KW-0479">Metal-binding</keyword>
<dbReference type="AlphaFoldDB" id="A0A8C3PRB2"/>
<dbReference type="SUPFAM" id="SSF54001">
    <property type="entry name" value="Cysteine proteinases"/>
    <property type="match status" value="1"/>
</dbReference>
<keyword evidence="6 20" id="KW-0106">Calcium</keyword>
<evidence type="ECO:0000313" key="24">
    <source>
        <dbReference type="Proteomes" id="UP000694419"/>
    </source>
</evidence>
<feature type="active site" evidence="19">
    <location>
        <position position="395"/>
    </location>
</feature>
<sequence>MPDADPRLDPGRWAAASFRARGGDPETAAAPRPRRGFWRRLGGCCGCCGCCRRGNDDWEPPPGEIPGRRPPQPLRPGLLAPRGLVVGSPGDRVAHHTGEFAAPRVVLRRGQPFRLRLLLPRPYDPEDDALCVEMTLGPNPQVAKGTHVLIPLGESSATGWRAELEEEEGADLPGGPALLLRVTAPPDAPIGRYRLSLKTRTRAGEYAAPFDETNDFFLLFNPWCPEDQVYMEKTSDLNEYVLNETGRIFYGTEEQIAERAWNYGQVNSLDDQGVLVGNWTGDYTQGTNPSAWAGSVDILRAFHRTGPVRYGQCWVFAGVVTTVLRCLGLPTRTVTNYNSAHDTDVSLTTDIYFDENMKPLERLNTDSVWNFHVWNDCWMKRPDLPDGYDGWQVVDATPQETSSGLFCCGPCSVTAVKNGEVFLKYDTPFVFAEVNSDKVYWQRQPGGGFAVVHVEEGAIGRRISTLGAGSGARLDITHQYKHPEGSEEERKAVSTATSHGSRPRNRGVPSSGEVSVTVGAGPAVAGAELELRAVLRNQGLEPRTLRLRLALGAVRYTGVAGPPFRQEQHRRAVPPGQEETVTMTVAYAEYGPHVGEQDALKLTVAGAVEETGQVVAKELRVRLHTPELTLTLLGPAVVGEEVPVQVVFQNPLPEALTGATLRMEGAGLSCPKPLALGSVAHGPPWGGGGEETGVWGGHGT</sequence>
<dbReference type="PROSITE" id="PS00547">
    <property type="entry name" value="TRANSGLUTAMINASES"/>
    <property type="match status" value="1"/>
</dbReference>
<dbReference type="SMART" id="SM00460">
    <property type="entry name" value="TGc"/>
    <property type="match status" value="1"/>
</dbReference>
<evidence type="ECO:0000256" key="4">
    <source>
        <dbReference type="ARBA" id="ARBA00022679"/>
    </source>
</evidence>
<dbReference type="GO" id="GO:0046872">
    <property type="term" value="F:metal ion binding"/>
    <property type="evidence" value="ECO:0007669"/>
    <property type="project" value="UniProtKB-KW"/>
</dbReference>
<comment type="subcellular location">
    <subcellularLocation>
        <location evidence="1">Membrane</location>
        <topology evidence="1">Lipid-anchor</topology>
    </subcellularLocation>
</comment>
<dbReference type="GO" id="GO:0003810">
    <property type="term" value="F:protein-glutamine gamma-glutamyltransferase activity"/>
    <property type="evidence" value="ECO:0007669"/>
    <property type="project" value="UniProtKB-EC"/>
</dbReference>
<dbReference type="GO" id="GO:0016020">
    <property type="term" value="C:membrane"/>
    <property type="evidence" value="ECO:0007669"/>
    <property type="project" value="UniProtKB-SubCell"/>
</dbReference>
<dbReference type="Gene3D" id="3.90.260.10">
    <property type="entry name" value="Transglutaminase-like"/>
    <property type="match status" value="2"/>
</dbReference>
<evidence type="ECO:0000256" key="12">
    <source>
        <dbReference type="ARBA" id="ARBA00024222"/>
    </source>
</evidence>
<evidence type="ECO:0000256" key="9">
    <source>
        <dbReference type="ARBA" id="ARBA00023249"/>
    </source>
</evidence>
<dbReference type="InterPro" id="IPR038765">
    <property type="entry name" value="Papain-like_cys_pep_sf"/>
</dbReference>
<proteinExistence type="inferred from homology"/>
<dbReference type="GO" id="GO:0031424">
    <property type="term" value="P:keratinization"/>
    <property type="evidence" value="ECO:0007669"/>
    <property type="project" value="UniProtKB-KW"/>
</dbReference>
<feature type="compositionally biased region" description="Basic and acidic residues" evidence="21">
    <location>
        <begin position="480"/>
        <end position="492"/>
    </location>
</feature>
<dbReference type="Pfam" id="PF00927">
    <property type="entry name" value="Transglut_C"/>
    <property type="match status" value="1"/>
</dbReference>
<evidence type="ECO:0000256" key="13">
    <source>
        <dbReference type="ARBA" id="ARBA00038573"/>
    </source>
</evidence>
<dbReference type="PANTHER" id="PTHR11590:SF49">
    <property type="entry name" value="PROTEIN-GLUTAMINE GAMMA-GLUTAMYLTRANSFERASE K"/>
    <property type="match status" value="1"/>
</dbReference>
<feature type="binding site" evidence="20">
    <location>
        <position position="484"/>
    </location>
    <ligand>
        <name>Ca(2+)</name>
        <dbReference type="ChEBI" id="CHEBI:29108"/>
    </ligand>
</feature>
<keyword evidence="10" id="KW-0449">Lipoprotein</keyword>
<evidence type="ECO:0000256" key="6">
    <source>
        <dbReference type="ARBA" id="ARBA00022837"/>
    </source>
</evidence>
<protein>
    <recommendedName>
        <fullName evidence="14">Protein-glutamine gamma-glutamyltransferase K</fullName>
        <ecNumber evidence="12">2.3.2.13</ecNumber>
    </recommendedName>
    <alternativeName>
        <fullName evidence="17">Epidermal TGase</fullName>
    </alternativeName>
    <alternativeName>
        <fullName evidence="16">Transglutaminase K</fullName>
    </alternativeName>
    <alternativeName>
        <fullName evidence="15">Transglutaminase-1</fullName>
    </alternativeName>
</protein>
<dbReference type="PIRSF" id="PIRSF000459">
    <property type="entry name" value="TGM_EBP42"/>
    <property type="match status" value="1"/>
</dbReference>
<feature type="compositionally biased region" description="Gly residues" evidence="21">
    <location>
        <begin position="684"/>
        <end position="700"/>
    </location>
</feature>
<comment type="cofactor">
    <cofactor evidence="20">
        <name>Ca(2+)</name>
        <dbReference type="ChEBI" id="CHEBI:29108"/>
    </cofactor>
    <text evidence="20">Binds 1 Ca(2+) ion per subunit.</text>
</comment>
<dbReference type="InterPro" id="IPR013783">
    <property type="entry name" value="Ig-like_fold"/>
</dbReference>
<feature type="binding site" evidence="20">
    <location>
        <position position="435"/>
    </location>
    <ligand>
        <name>Ca(2+)</name>
        <dbReference type="ChEBI" id="CHEBI:29108"/>
    </ligand>
</feature>
<dbReference type="InterPro" id="IPR023608">
    <property type="entry name" value="Transglutaminase_animal"/>
</dbReference>
<dbReference type="InterPro" id="IPR014756">
    <property type="entry name" value="Ig_E-set"/>
</dbReference>
<keyword evidence="8" id="KW-0564">Palmitate</keyword>
<comment type="function">
    <text evidence="18">Catalyzes the cross-linking of proteins and the conjugation of polyamines to proteins. Responsible for cross-linking epidermal proteins during formation of the stratum corneum. Involved in cell proliferation.</text>
</comment>
<keyword evidence="3" id="KW-0597">Phosphoprotein</keyword>
<feature type="binding site" evidence="20">
    <location>
        <position position="489"/>
    </location>
    <ligand>
        <name>Ca(2+)</name>
        <dbReference type="ChEBI" id="CHEBI:29108"/>
    </ligand>
</feature>
<evidence type="ECO:0000256" key="17">
    <source>
        <dbReference type="ARBA" id="ARBA00043229"/>
    </source>
</evidence>
<keyword evidence="9" id="KW-0417">Keratinization</keyword>
<evidence type="ECO:0000256" key="1">
    <source>
        <dbReference type="ARBA" id="ARBA00004635"/>
    </source>
</evidence>
<comment type="subunit">
    <text evidence="13">Interacts with PLAAT4.</text>
</comment>
<dbReference type="Proteomes" id="UP000694419">
    <property type="component" value="Unplaced"/>
</dbReference>
<feature type="active site" evidence="19">
    <location>
        <position position="372"/>
    </location>
</feature>
<comment type="similarity">
    <text evidence="2">Belongs to the transglutaminase superfamily. Transglutaminase family.</text>
</comment>
<reference evidence="23" key="2">
    <citation type="submission" date="2025-09" db="UniProtKB">
        <authorList>
            <consortium name="Ensembl"/>
        </authorList>
    </citation>
    <scope>IDENTIFICATION</scope>
</reference>
<keyword evidence="11" id="KW-0012">Acyltransferase</keyword>
<evidence type="ECO:0000256" key="3">
    <source>
        <dbReference type="ARBA" id="ARBA00022553"/>
    </source>
</evidence>
<dbReference type="InterPro" id="IPR050779">
    <property type="entry name" value="Transglutaminase"/>
</dbReference>
<dbReference type="InterPro" id="IPR008958">
    <property type="entry name" value="Transglutaminase_C"/>
</dbReference>
<dbReference type="InterPro" id="IPR036238">
    <property type="entry name" value="Transglutaminase_C_sf"/>
</dbReference>
<feature type="binding site" evidence="20">
    <location>
        <position position="437"/>
    </location>
    <ligand>
        <name>Ca(2+)</name>
        <dbReference type="ChEBI" id="CHEBI:29108"/>
    </ligand>
</feature>
<evidence type="ECO:0000313" key="23">
    <source>
        <dbReference type="Ensembl" id="ENSCPGP00000021348.1"/>
    </source>
</evidence>
<evidence type="ECO:0000256" key="18">
    <source>
        <dbReference type="ARBA" id="ARBA00045815"/>
    </source>
</evidence>
<evidence type="ECO:0000256" key="8">
    <source>
        <dbReference type="ARBA" id="ARBA00023139"/>
    </source>
</evidence>
<evidence type="ECO:0000256" key="19">
    <source>
        <dbReference type="PIRSR" id="PIRSR000459-1"/>
    </source>
</evidence>
<evidence type="ECO:0000256" key="20">
    <source>
        <dbReference type="PIRSR" id="PIRSR000459-2"/>
    </source>
</evidence>
<evidence type="ECO:0000256" key="2">
    <source>
        <dbReference type="ARBA" id="ARBA00005968"/>
    </source>
</evidence>
<reference evidence="23" key="1">
    <citation type="submission" date="2025-08" db="UniProtKB">
        <authorList>
            <consortium name="Ensembl"/>
        </authorList>
    </citation>
    <scope>IDENTIFICATION</scope>
</reference>
<dbReference type="SUPFAM" id="SSF49309">
    <property type="entry name" value="Transglutaminase, two C-terminal domains"/>
    <property type="match status" value="2"/>
</dbReference>
<dbReference type="EC" id="2.3.2.13" evidence="12"/>
<keyword evidence="4" id="KW-0808">Transferase</keyword>
<organism evidence="23 24">
    <name type="scientific">Calidris pygmaea</name>
    <name type="common">Spoon-billed sandpiper</name>
    <dbReference type="NCBI Taxonomy" id="425635"/>
    <lineage>
        <taxon>Eukaryota</taxon>
        <taxon>Metazoa</taxon>
        <taxon>Chordata</taxon>
        <taxon>Craniata</taxon>
        <taxon>Vertebrata</taxon>
        <taxon>Euteleostomi</taxon>
        <taxon>Archelosauria</taxon>
        <taxon>Archosauria</taxon>
        <taxon>Dinosauria</taxon>
        <taxon>Saurischia</taxon>
        <taxon>Theropoda</taxon>
        <taxon>Coelurosauria</taxon>
        <taxon>Aves</taxon>
        <taxon>Neognathae</taxon>
        <taxon>Neoaves</taxon>
        <taxon>Charadriiformes</taxon>
        <taxon>Scolopacidae</taxon>
        <taxon>Calidris</taxon>
    </lineage>
</organism>
<dbReference type="InterPro" id="IPR036985">
    <property type="entry name" value="Transglutaminase-like_sf"/>
</dbReference>
<feature type="region of interest" description="Disordered" evidence="21">
    <location>
        <begin position="480"/>
        <end position="515"/>
    </location>
</feature>
<dbReference type="Ensembl" id="ENSCPGT00000023383.1">
    <property type="protein sequence ID" value="ENSCPGP00000021348.1"/>
    <property type="gene ID" value="ENSCPGG00000014903.1"/>
</dbReference>